<dbReference type="Proteomes" id="UP000316425">
    <property type="component" value="Unassembled WGS sequence"/>
</dbReference>
<dbReference type="EMBL" id="VMHE01000012">
    <property type="protein sequence ID" value="TSJ65103.1"/>
    <property type="molecule type" value="Genomic_DNA"/>
</dbReference>
<sequence>MEWTREEAFDFLKEVYDDQVMQQEKRRVFKMLHRQLYERLDDLAINQAISRKAEKQLYLFKEFTFMPGDNIFQSMRYLFLIARGEMEIERQVTRKHLQRVYQSLFQPAALKNPIIPESFWETPLGIACQIAENGVEAVYPLLTEMKEA</sequence>
<dbReference type="RefSeq" id="WP_144088867.1">
    <property type="nucleotide sequence ID" value="NZ_VMHE01000012.1"/>
</dbReference>
<comment type="caution">
    <text evidence="1">The sequence shown here is derived from an EMBL/GenBank/DDBJ whole genome shotgun (WGS) entry which is preliminary data.</text>
</comment>
<accession>A0A556PL36</accession>
<name>A0A556PL36_9BACI</name>
<keyword evidence="2" id="KW-1185">Reference proteome</keyword>
<gene>
    <name evidence="1" type="ORF">FPQ13_08225</name>
</gene>
<dbReference type="OrthoDB" id="2964969at2"/>
<organism evidence="1 2">
    <name type="scientific">Allobacillus salarius</name>
    <dbReference type="NCBI Taxonomy" id="1955272"/>
    <lineage>
        <taxon>Bacteria</taxon>
        <taxon>Bacillati</taxon>
        <taxon>Bacillota</taxon>
        <taxon>Bacilli</taxon>
        <taxon>Bacillales</taxon>
        <taxon>Bacillaceae</taxon>
        <taxon>Allobacillus</taxon>
    </lineage>
</organism>
<reference evidence="1 2" key="1">
    <citation type="submission" date="2019-07" db="EMBL/GenBank/DDBJ databases">
        <title>Allobacillus sp. nov. SKP isolated from shrimp paste of Euphausiacea.</title>
        <authorList>
            <person name="Kanchanasin P."/>
            <person name="Tanasupawat S."/>
            <person name="Shi W."/>
            <person name="Wu L."/>
            <person name="Ma J."/>
        </authorList>
    </citation>
    <scope>NUCLEOTIDE SEQUENCE [LARGE SCALE GENOMIC DNA]</scope>
    <source>
        <strain evidence="1 2">SKP4-8</strain>
    </source>
</reference>
<proteinExistence type="predicted"/>
<evidence type="ECO:0000313" key="2">
    <source>
        <dbReference type="Proteomes" id="UP000316425"/>
    </source>
</evidence>
<dbReference type="AlphaFoldDB" id="A0A556PL36"/>
<evidence type="ECO:0000313" key="1">
    <source>
        <dbReference type="EMBL" id="TSJ65103.1"/>
    </source>
</evidence>
<protein>
    <submittedName>
        <fullName evidence="1">Uncharacterized protein</fullName>
    </submittedName>
</protein>